<dbReference type="AlphaFoldDB" id="A0A2P7B4G5"/>
<dbReference type="GO" id="GO:0043190">
    <property type="term" value="C:ATP-binding cassette (ABC) transporter complex"/>
    <property type="evidence" value="ECO:0007669"/>
    <property type="project" value="InterPro"/>
</dbReference>
<dbReference type="EMBL" id="PGGM01000013">
    <property type="protein sequence ID" value="PSH61352.1"/>
    <property type="molecule type" value="Genomic_DNA"/>
</dbReference>
<dbReference type="InterPro" id="IPR030678">
    <property type="entry name" value="Peptide/Ni-bd"/>
</dbReference>
<dbReference type="CDD" id="cd08517">
    <property type="entry name" value="PBP2_NikA_DppA_OppA_like_13"/>
    <property type="match status" value="1"/>
</dbReference>
<comment type="caution">
    <text evidence="5">The sequence shown here is derived from an EMBL/GenBank/DDBJ whole genome shotgun (WGS) entry which is preliminary data.</text>
</comment>
<comment type="similarity">
    <text evidence="2">Belongs to the bacterial solute-binding protein 5 family.</text>
</comment>
<dbReference type="Proteomes" id="UP000241764">
    <property type="component" value="Unassembled WGS sequence"/>
</dbReference>
<dbReference type="GO" id="GO:0015833">
    <property type="term" value="P:peptide transport"/>
    <property type="evidence" value="ECO:0007669"/>
    <property type="project" value="TreeGrafter"/>
</dbReference>
<feature type="domain" description="Solute-binding protein family 5" evidence="4">
    <location>
        <begin position="84"/>
        <end position="436"/>
    </location>
</feature>
<sequence length="538" mass="59071">MSRILLNRRAFLATTASIGAMTILSDLSWAQSATPAKGGRLVVAGDSEPANLNPAIVASNGVFFVASKVIEPLAEQSYDGKDGLSPRLATSWEGSADGLTVTFKLREGVTWHDGKPFTSADVAFSALEVWKKLQNLGRVVFKNLESVETPDEHTAIFRFSQPTPFQLIRNALPVVTSVVPKHVYEGTDIAKNPANQQLVGTGPFKFGEHKPGEYYLLKRNDAYWQKDEPLLDEIVYQFLPDRAAAGNALEAEQIQLAGFSAVPLADLDRISKVPGLKVYSNGYEGLTYQLIVEINHRRKELADVKVRQALAHAIDHDFVVKTIFLGYAKSSTGPVPAYDKTFYEPDVTKYAFDPAKAEALLDEAGYKRGADGKRFKLKLLPAPFFNETKQLGDYLRQALAKVGIDAQVVSNDTPAHLKAVYTDHDFDITVATPVYRSDPAISTTILFESGLPAGVPFSNQYGYANPEVDKLIKEAASTVDAEKRAGLYKELQKKAADDLPLINVAEFSFITVARDTVQNVSDNPRWAVSNWANVWVKG</sequence>
<keyword evidence="6" id="KW-1185">Reference proteome</keyword>
<evidence type="ECO:0000256" key="3">
    <source>
        <dbReference type="ARBA" id="ARBA00022729"/>
    </source>
</evidence>
<comment type="subcellular location">
    <subcellularLocation>
        <location evidence="1">Periplasm</location>
    </subcellularLocation>
</comment>
<reference evidence="6" key="1">
    <citation type="submission" date="2017-11" db="EMBL/GenBank/DDBJ databases">
        <authorList>
            <person name="Kuznetsova I."/>
            <person name="Sazanova A."/>
            <person name="Chirak E."/>
            <person name="Safronova V."/>
            <person name="Willems A."/>
        </authorList>
    </citation>
    <scope>NUCLEOTIDE SEQUENCE [LARGE SCALE GENOMIC DNA]</scope>
    <source>
        <strain evidence="6">CCBAU 03422</strain>
    </source>
</reference>
<evidence type="ECO:0000313" key="5">
    <source>
        <dbReference type="EMBL" id="PSH61352.1"/>
    </source>
</evidence>
<evidence type="ECO:0000313" key="6">
    <source>
        <dbReference type="Proteomes" id="UP000241764"/>
    </source>
</evidence>
<dbReference type="SUPFAM" id="SSF53850">
    <property type="entry name" value="Periplasmic binding protein-like II"/>
    <property type="match status" value="1"/>
</dbReference>
<dbReference type="Pfam" id="PF00496">
    <property type="entry name" value="SBP_bac_5"/>
    <property type="match status" value="1"/>
</dbReference>
<dbReference type="PANTHER" id="PTHR30290">
    <property type="entry name" value="PERIPLASMIC BINDING COMPONENT OF ABC TRANSPORTER"/>
    <property type="match status" value="1"/>
</dbReference>
<evidence type="ECO:0000256" key="1">
    <source>
        <dbReference type="ARBA" id="ARBA00004418"/>
    </source>
</evidence>
<dbReference type="OrthoDB" id="9803988at2"/>
<dbReference type="Gene3D" id="3.40.190.10">
    <property type="entry name" value="Periplasmic binding protein-like II"/>
    <property type="match status" value="1"/>
</dbReference>
<dbReference type="PIRSF" id="PIRSF002741">
    <property type="entry name" value="MppA"/>
    <property type="match status" value="1"/>
</dbReference>
<gene>
    <name evidence="5" type="ORF">CU103_23605</name>
</gene>
<dbReference type="InterPro" id="IPR039424">
    <property type="entry name" value="SBP_5"/>
</dbReference>
<evidence type="ECO:0000259" key="4">
    <source>
        <dbReference type="Pfam" id="PF00496"/>
    </source>
</evidence>
<dbReference type="PROSITE" id="PS51318">
    <property type="entry name" value="TAT"/>
    <property type="match status" value="1"/>
</dbReference>
<organism evidence="5 6">
    <name type="scientific">Phyllobacterium sophorae</name>
    <dbReference type="NCBI Taxonomy" id="1520277"/>
    <lineage>
        <taxon>Bacteria</taxon>
        <taxon>Pseudomonadati</taxon>
        <taxon>Pseudomonadota</taxon>
        <taxon>Alphaproteobacteria</taxon>
        <taxon>Hyphomicrobiales</taxon>
        <taxon>Phyllobacteriaceae</taxon>
        <taxon>Phyllobacterium</taxon>
    </lineage>
</organism>
<protein>
    <submittedName>
        <fullName evidence="5">ABC transporter substrate-binding protein</fullName>
    </submittedName>
</protein>
<dbReference type="Gene3D" id="3.10.105.10">
    <property type="entry name" value="Dipeptide-binding Protein, Domain 3"/>
    <property type="match status" value="1"/>
</dbReference>
<proteinExistence type="inferred from homology"/>
<name>A0A2P7B4G5_9HYPH</name>
<keyword evidence="3" id="KW-0732">Signal</keyword>
<dbReference type="PANTHER" id="PTHR30290:SF38">
    <property type="entry name" value="D,D-DIPEPTIDE-BINDING PERIPLASMIC PROTEIN DDPA-RELATED"/>
    <property type="match status" value="1"/>
</dbReference>
<dbReference type="GO" id="GO:0030288">
    <property type="term" value="C:outer membrane-bounded periplasmic space"/>
    <property type="evidence" value="ECO:0007669"/>
    <property type="project" value="UniProtKB-ARBA"/>
</dbReference>
<dbReference type="InterPro" id="IPR006311">
    <property type="entry name" value="TAT_signal"/>
</dbReference>
<dbReference type="GO" id="GO:1904680">
    <property type="term" value="F:peptide transmembrane transporter activity"/>
    <property type="evidence" value="ECO:0007669"/>
    <property type="project" value="TreeGrafter"/>
</dbReference>
<evidence type="ECO:0000256" key="2">
    <source>
        <dbReference type="ARBA" id="ARBA00005695"/>
    </source>
</evidence>
<accession>A0A2P7B4G5</accession>
<dbReference type="InterPro" id="IPR000914">
    <property type="entry name" value="SBP_5_dom"/>
</dbReference>